<keyword evidence="3" id="KW-1185">Reference proteome</keyword>
<feature type="domain" description="DUF5615" evidence="1">
    <location>
        <begin position="4"/>
        <end position="105"/>
    </location>
</feature>
<evidence type="ECO:0000313" key="2">
    <source>
        <dbReference type="EMBL" id="ACT95819.1"/>
    </source>
</evidence>
<dbReference type="AlphaFoldDB" id="C6W3X1"/>
<dbReference type="HOGENOM" id="CLU_150003_3_3_10"/>
<evidence type="ECO:0000313" key="3">
    <source>
        <dbReference type="Proteomes" id="UP000002011"/>
    </source>
</evidence>
<proteinExistence type="predicted"/>
<dbReference type="OrthoDB" id="27473at2"/>
<organism evidence="2 3">
    <name type="scientific">Dyadobacter fermentans (strain ATCC 700827 / DSM 18053 / CIP 107007 / KCTC 52180 / NS114)</name>
    <dbReference type="NCBI Taxonomy" id="471854"/>
    <lineage>
        <taxon>Bacteria</taxon>
        <taxon>Pseudomonadati</taxon>
        <taxon>Bacteroidota</taxon>
        <taxon>Cytophagia</taxon>
        <taxon>Cytophagales</taxon>
        <taxon>Spirosomataceae</taxon>
        <taxon>Dyadobacter</taxon>
    </lineage>
</organism>
<dbReference type="Proteomes" id="UP000002011">
    <property type="component" value="Chromosome"/>
</dbReference>
<protein>
    <recommendedName>
        <fullName evidence="1">DUF5615 domain-containing protein</fullName>
    </recommendedName>
</protein>
<dbReference type="Pfam" id="PF18480">
    <property type="entry name" value="DUF5615"/>
    <property type="match status" value="1"/>
</dbReference>
<dbReference type="STRING" id="471854.Dfer_4618"/>
<dbReference type="EMBL" id="CP001619">
    <property type="protein sequence ID" value="ACT95819.1"/>
    <property type="molecule type" value="Genomic_DNA"/>
</dbReference>
<gene>
    <name evidence="2" type="ordered locus">Dfer_4618</name>
</gene>
<dbReference type="eggNOG" id="COG4634">
    <property type="taxonomic scope" value="Bacteria"/>
</dbReference>
<name>C6W3X1_DYAFD</name>
<reference evidence="2 3" key="1">
    <citation type="journal article" date="2009" name="Stand. Genomic Sci.">
        <title>Complete genome sequence of Dyadobacter fermentans type strain (NS114).</title>
        <authorList>
            <person name="Lang E."/>
            <person name="Lapidus A."/>
            <person name="Chertkov O."/>
            <person name="Brettin T."/>
            <person name="Detter J.C."/>
            <person name="Han C."/>
            <person name="Copeland A."/>
            <person name="Glavina Del Rio T."/>
            <person name="Nolan M."/>
            <person name="Chen F."/>
            <person name="Lucas S."/>
            <person name="Tice H."/>
            <person name="Cheng J.F."/>
            <person name="Land M."/>
            <person name="Hauser L."/>
            <person name="Chang Y.J."/>
            <person name="Jeffries C.D."/>
            <person name="Kopitz M."/>
            <person name="Bruce D."/>
            <person name="Goodwin L."/>
            <person name="Pitluck S."/>
            <person name="Ovchinnikova G."/>
            <person name="Pati A."/>
            <person name="Ivanova N."/>
            <person name="Mavrommatis K."/>
            <person name="Chen A."/>
            <person name="Palaniappan K."/>
            <person name="Chain P."/>
            <person name="Bristow J."/>
            <person name="Eisen J.A."/>
            <person name="Markowitz V."/>
            <person name="Hugenholtz P."/>
            <person name="Goker M."/>
            <person name="Rohde M."/>
            <person name="Kyrpides N.C."/>
            <person name="Klenk H.P."/>
        </authorList>
    </citation>
    <scope>NUCLEOTIDE SEQUENCE [LARGE SCALE GENOMIC DNA]</scope>
    <source>
        <strain evidence="3">ATCC 700827 / DSM 18053 / CIP 107007 / KCTC 52180 / NS114</strain>
    </source>
</reference>
<accession>C6W3X1</accession>
<dbReference type="RefSeq" id="WP_015814060.1">
    <property type="nucleotide sequence ID" value="NC_013037.1"/>
</dbReference>
<evidence type="ECO:0000259" key="1">
    <source>
        <dbReference type="Pfam" id="PF18480"/>
    </source>
</evidence>
<dbReference type="InterPro" id="IPR041049">
    <property type="entry name" value="DUF5615"/>
</dbReference>
<sequence length="114" mass="13319">MSPKYLIDVNLPYYFSFWNNPEYIHQLDIERTAKDSDIWSYAQRGAMTIVTKDSDFSNRMLVSLPPPRVIHFRVGNITMKAFHSLVAGIWNEAIELSENYKLVVIFDDKIEAFN</sequence>
<dbReference type="KEGG" id="dfe:Dfer_4618"/>